<evidence type="ECO:0000313" key="5">
    <source>
        <dbReference type="EMBL" id="RST60534.1"/>
    </source>
</evidence>
<keyword evidence="3" id="KW-0804">Transcription</keyword>
<dbReference type="PROSITE" id="PS00622">
    <property type="entry name" value="HTH_LUXR_1"/>
    <property type="match status" value="1"/>
</dbReference>
<reference evidence="5 6" key="1">
    <citation type="submission" date="2018-12" db="EMBL/GenBank/DDBJ databases">
        <authorList>
            <person name="Sun L."/>
            <person name="Chen Z."/>
        </authorList>
    </citation>
    <scope>NUCLEOTIDE SEQUENCE [LARGE SCALE GENOMIC DNA]</scope>
    <source>
        <strain evidence="5 6">LMG 29736</strain>
    </source>
</reference>
<dbReference type="EMBL" id="QYTW02000004">
    <property type="protein sequence ID" value="RST60534.1"/>
    <property type="molecule type" value="Genomic_DNA"/>
</dbReference>
<dbReference type="GO" id="GO:0003677">
    <property type="term" value="F:DNA binding"/>
    <property type="evidence" value="ECO:0007669"/>
    <property type="project" value="UniProtKB-KW"/>
</dbReference>
<keyword evidence="1" id="KW-0805">Transcription regulation</keyword>
<dbReference type="SMART" id="SM00421">
    <property type="entry name" value="HTH_LUXR"/>
    <property type="match status" value="1"/>
</dbReference>
<dbReference type="PRINTS" id="PR00038">
    <property type="entry name" value="HTHLUXR"/>
</dbReference>
<evidence type="ECO:0000256" key="3">
    <source>
        <dbReference type="ARBA" id="ARBA00023163"/>
    </source>
</evidence>
<comment type="caution">
    <text evidence="5">The sequence shown here is derived from an EMBL/GenBank/DDBJ whole genome shotgun (WGS) entry which is preliminary data.</text>
</comment>
<gene>
    <name evidence="5" type="ORF">D5F11_006795</name>
</gene>
<dbReference type="Proteomes" id="UP000287296">
    <property type="component" value="Unassembled WGS sequence"/>
</dbReference>
<evidence type="ECO:0000313" key="6">
    <source>
        <dbReference type="Proteomes" id="UP000287296"/>
    </source>
</evidence>
<evidence type="ECO:0000259" key="4">
    <source>
        <dbReference type="PROSITE" id="PS50043"/>
    </source>
</evidence>
<dbReference type="InterPro" id="IPR000792">
    <property type="entry name" value="Tscrpt_reg_LuxR_C"/>
</dbReference>
<dbReference type="Gene3D" id="1.10.10.10">
    <property type="entry name" value="Winged helix-like DNA-binding domain superfamily/Winged helix DNA-binding domain"/>
    <property type="match status" value="1"/>
</dbReference>
<evidence type="ECO:0000256" key="1">
    <source>
        <dbReference type="ARBA" id="ARBA00023015"/>
    </source>
</evidence>
<dbReference type="PANTHER" id="PTHR44688:SF16">
    <property type="entry name" value="DNA-BINDING TRANSCRIPTIONAL ACTIVATOR DEVR_DOSR"/>
    <property type="match status" value="1"/>
</dbReference>
<dbReference type="OrthoDB" id="2612750at2"/>
<accession>A0A429XAT4</accession>
<dbReference type="SUPFAM" id="SSF46894">
    <property type="entry name" value="C-terminal effector domain of the bipartite response regulators"/>
    <property type="match status" value="1"/>
</dbReference>
<dbReference type="Pfam" id="PF00196">
    <property type="entry name" value="GerE"/>
    <property type="match status" value="1"/>
</dbReference>
<proteinExistence type="predicted"/>
<dbReference type="AlphaFoldDB" id="A0A429XAT4"/>
<dbReference type="InterPro" id="IPR036388">
    <property type="entry name" value="WH-like_DNA-bd_sf"/>
</dbReference>
<sequence>MSQFSLNEKSYQKILSFMDDIKVEDNNFRKEVLLAFEKLFGFHKMNFWLCDEQNNLFDPVTINIDKDITKDYLDNYLEADPVLPHKLKHIIPKRRVIGLLDLPKIEYEKNEYFNSFMKKYGIYNNTAIFLVKDSQVVGLVDISSRNKKKINENKVMCLEIISRYLAQRFHEHLLLKKTGNFFFENSLTPREREVLRYVQKGFSNKQIADMLFISVNTVKKHVQSLYDKFEVNNRTSLCFKVHNFEN</sequence>
<dbReference type="RefSeq" id="WP_120115379.1">
    <property type="nucleotide sequence ID" value="NZ_DAMDJW010000273.1"/>
</dbReference>
<dbReference type="GO" id="GO:0006355">
    <property type="term" value="P:regulation of DNA-templated transcription"/>
    <property type="evidence" value="ECO:0007669"/>
    <property type="project" value="InterPro"/>
</dbReference>
<keyword evidence="2" id="KW-0238">DNA-binding</keyword>
<dbReference type="PROSITE" id="PS50043">
    <property type="entry name" value="HTH_LUXR_2"/>
    <property type="match status" value="1"/>
</dbReference>
<dbReference type="PANTHER" id="PTHR44688">
    <property type="entry name" value="DNA-BINDING TRANSCRIPTIONAL ACTIVATOR DEVR_DOSR"/>
    <property type="match status" value="1"/>
</dbReference>
<dbReference type="InterPro" id="IPR016032">
    <property type="entry name" value="Sig_transdc_resp-reg_C-effctor"/>
</dbReference>
<protein>
    <submittedName>
        <fullName evidence="5">Response regulator transcription factor</fullName>
    </submittedName>
</protein>
<name>A0A429XAT4_SIMTE</name>
<dbReference type="CDD" id="cd06170">
    <property type="entry name" value="LuxR_C_like"/>
    <property type="match status" value="1"/>
</dbReference>
<organism evidence="5 6">
    <name type="scientific">Siminovitchia terrae</name>
    <name type="common">Bacillus terrae</name>
    <dbReference type="NCBI Taxonomy" id="1914933"/>
    <lineage>
        <taxon>Bacteria</taxon>
        <taxon>Bacillati</taxon>
        <taxon>Bacillota</taxon>
        <taxon>Bacilli</taxon>
        <taxon>Bacillales</taxon>
        <taxon>Bacillaceae</taxon>
        <taxon>Siminovitchia</taxon>
    </lineage>
</organism>
<evidence type="ECO:0000256" key="2">
    <source>
        <dbReference type="ARBA" id="ARBA00023125"/>
    </source>
</evidence>
<feature type="domain" description="HTH luxR-type" evidence="4">
    <location>
        <begin position="180"/>
        <end position="245"/>
    </location>
</feature>